<feature type="transmembrane region" description="Helical" evidence="7">
    <location>
        <begin position="323"/>
        <end position="343"/>
    </location>
</feature>
<dbReference type="Proteomes" id="UP001139353">
    <property type="component" value="Unassembled WGS sequence"/>
</dbReference>
<organism evidence="9 10">
    <name type="scientific">Scleromatobacter humisilvae</name>
    <dbReference type="NCBI Taxonomy" id="2897159"/>
    <lineage>
        <taxon>Bacteria</taxon>
        <taxon>Pseudomonadati</taxon>
        <taxon>Pseudomonadota</taxon>
        <taxon>Betaproteobacteria</taxon>
        <taxon>Burkholderiales</taxon>
        <taxon>Sphaerotilaceae</taxon>
        <taxon>Scleromatobacter</taxon>
    </lineage>
</organism>
<dbReference type="InterPro" id="IPR051689">
    <property type="entry name" value="Sterol_desaturase/TMEM195"/>
</dbReference>
<keyword evidence="5" id="KW-0443">Lipid metabolism</keyword>
<evidence type="ECO:0000256" key="3">
    <source>
        <dbReference type="ARBA" id="ARBA00022989"/>
    </source>
</evidence>
<feature type="transmembrane region" description="Helical" evidence="7">
    <location>
        <begin position="350"/>
        <end position="369"/>
    </location>
</feature>
<evidence type="ECO:0000259" key="8">
    <source>
        <dbReference type="Pfam" id="PF04116"/>
    </source>
</evidence>
<evidence type="ECO:0000256" key="2">
    <source>
        <dbReference type="ARBA" id="ARBA00022692"/>
    </source>
</evidence>
<feature type="transmembrane region" description="Helical" evidence="7">
    <location>
        <begin position="6"/>
        <end position="25"/>
    </location>
</feature>
<keyword evidence="10" id="KW-1185">Reference proteome</keyword>
<evidence type="ECO:0000256" key="4">
    <source>
        <dbReference type="ARBA" id="ARBA00023002"/>
    </source>
</evidence>
<dbReference type="GO" id="GO:0006643">
    <property type="term" value="P:membrane lipid metabolic process"/>
    <property type="evidence" value="ECO:0007669"/>
    <property type="project" value="TreeGrafter"/>
</dbReference>
<feature type="domain" description="Fatty acid hydroxylase" evidence="8">
    <location>
        <begin position="84"/>
        <end position="217"/>
    </location>
</feature>
<accession>A0A9X2C1C4</accession>
<gene>
    <name evidence="9" type="ORF">LPC04_07875</name>
</gene>
<dbReference type="GO" id="GO:0016020">
    <property type="term" value="C:membrane"/>
    <property type="evidence" value="ECO:0007669"/>
    <property type="project" value="GOC"/>
</dbReference>
<feature type="transmembrane region" description="Helical" evidence="7">
    <location>
        <begin position="140"/>
        <end position="164"/>
    </location>
</feature>
<evidence type="ECO:0000256" key="6">
    <source>
        <dbReference type="ARBA" id="ARBA00023136"/>
    </source>
</evidence>
<dbReference type="PANTHER" id="PTHR21624">
    <property type="entry name" value="STEROL DESATURASE-RELATED PROTEIN"/>
    <property type="match status" value="1"/>
</dbReference>
<comment type="caution">
    <text evidence="9">The sequence shown here is derived from an EMBL/GenBank/DDBJ whole genome shotgun (WGS) entry which is preliminary data.</text>
</comment>
<dbReference type="GO" id="GO:0050479">
    <property type="term" value="F:glyceryl-ether monooxygenase activity"/>
    <property type="evidence" value="ECO:0007669"/>
    <property type="project" value="TreeGrafter"/>
</dbReference>
<evidence type="ECO:0000256" key="5">
    <source>
        <dbReference type="ARBA" id="ARBA00023098"/>
    </source>
</evidence>
<dbReference type="PANTHER" id="PTHR21624:SF1">
    <property type="entry name" value="ALKYLGLYCEROL MONOOXYGENASE"/>
    <property type="match status" value="1"/>
</dbReference>
<keyword evidence="4" id="KW-0560">Oxidoreductase</keyword>
<proteinExistence type="predicted"/>
<sequence>MTDDIVLYALPVFGLLMAIEFGWGLARGRNNYGLADTLASLSQGLLSQVVAACTQLIQIGLYALAFPFLTLTPHAALWQHWEGVVLAVLLYDFCDYWLHRVSHESALFWAAHVVHHQSRRFNLSTALRQESAYALSGWPFFLPMAVAGVPPAQFALAGIVVLFYQFWIHTEHIGSLGPLDRWLSTPSNHRVHHATNARYLDRNYGAILVVWDRLFGTFEPESEPCVYGTVVPLAGWDPLHAVSVNYVDLWRKVGRARGWRDRLGVLFRSPSWAPAGAPAATPKEVPVDARVARAQAAAAVALFLVSTACTGGLLWRADDLGRAALAGVAAALVAGLWAIGAVLDRRLPPWAAGLVGVASATATLLLLRLA</sequence>
<dbReference type="GO" id="GO:0012505">
    <property type="term" value="C:endomembrane system"/>
    <property type="evidence" value="ECO:0007669"/>
    <property type="project" value="UniProtKB-SubCell"/>
</dbReference>
<keyword evidence="2 7" id="KW-0812">Transmembrane</keyword>
<feature type="transmembrane region" description="Helical" evidence="7">
    <location>
        <begin position="296"/>
        <end position="317"/>
    </location>
</feature>
<name>A0A9X2C1C4_9BURK</name>
<dbReference type="GO" id="GO:0005506">
    <property type="term" value="F:iron ion binding"/>
    <property type="evidence" value="ECO:0007669"/>
    <property type="project" value="InterPro"/>
</dbReference>
<dbReference type="Pfam" id="PF04116">
    <property type="entry name" value="FA_hydroxylase"/>
    <property type="match status" value="1"/>
</dbReference>
<dbReference type="GO" id="GO:0008610">
    <property type="term" value="P:lipid biosynthetic process"/>
    <property type="evidence" value="ECO:0007669"/>
    <property type="project" value="InterPro"/>
</dbReference>
<protein>
    <submittedName>
        <fullName evidence="9">Sterol desaturase family protein</fullName>
    </submittedName>
</protein>
<evidence type="ECO:0000256" key="7">
    <source>
        <dbReference type="SAM" id="Phobius"/>
    </source>
</evidence>
<dbReference type="InterPro" id="IPR006694">
    <property type="entry name" value="Fatty_acid_hydroxylase"/>
</dbReference>
<keyword evidence="3 7" id="KW-1133">Transmembrane helix</keyword>
<keyword evidence="6 7" id="KW-0472">Membrane</keyword>
<evidence type="ECO:0000313" key="10">
    <source>
        <dbReference type="Proteomes" id="UP001139353"/>
    </source>
</evidence>
<reference evidence="9" key="1">
    <citation type="submission" date="2021-11" db="EMBL/GenBank/DDBJ databases">
        <title>BS-T2-15 a new species belonging to the Comamonadaceae family isolated from the soil of a French oak forest.</title>
        <authorList>
            <person name="Mieszkin S."/>
            <person name="Alain K."/>
        </authorList>
    </citation>
    <scope>NUCLEOTIDE SEQUENCE</scope>
    <source>
        <strain evidence="9">BS-T2-15</strain>
    </source>
</reference>
<comment type="subcellular location">
    <subcellularLocation>
        <location evidence="1">Endomembrane system</location>
        <topology evidence="1">Multi-pass membrane protein</topology>
    </subcellularLocation>
</comment>
<dbReference type="AlphaFoldDB" id="A0A9X2C1C4"/>
<dbReference type="RefSeq" id="WP_275681622.1">
    <property type="nucleotide sequence ID" value="NZ_JAJLJH010000001.1"/>
</dbReference>
<dbReference type="EMBL" id="JAJLJH010000001">
    <property type="protein sequence ID" value="MCK9685624.1"/>
    <property type="molecule type" value="Genomic_DNA"/>
</dbReference>
<evidence type="ECO:0000256" key="1">
    <source>
        <dbReference type="ARBA" id="ARBA00004127"/>
    </source>
</evidence>
<evidence type="ECO:0000313" key="9">
    <source>
        <dbReference type="EMBL" id="MCK9685624.1"/>
    </source>
</evidence>
<feature type="transmembrane region" description="Helical" evidence="7">
    <location>
        <begin position="45"/>
        <end position="69"/>
    </location>
</feature>